<keyword evidence="2" id="KW-1185">Reference proteome</keyword>
<evidence type="ECO:0000313" key="2">
    <source>
        <dbReference type="Proteomes" id="UP001189429"/>
    </source>
</evidence>
<protein>
    <recommendedName>
        <fullName evidence="3">KIF-binding protein</fullName>
    </recommendedName>
</protein>
<reference evidence="1" key="1">
    <citation type="submission" date="2023-10" db="EMBL/GenBank/DDBJ databases">
        <authorList>
            <person name="Chen Y."/>
            <person name="Shah S."/>
            <person name="Dougan E. K."/>
            <person name="Thang M."/>
            <person name="Chan C."/>
        </authorList>
    </citation>
    <scope>NUCLEOTIDE SEQUENCE [LARGE SCALE GENOMIC DNA]</scope>
</reference>
<accession>A0ABN9VHD9</accession>
<dbReference type="Proteomes" id="UP001189429">
    <property type="component" value="Unassembled WGS sequence"/>
</dbReference>
<feature type="non-terminal residue" evidence="1">
    <location>
        <position position="1"/>
    </location>
</feature>
<comment type="caution">
    <text evidence="1">The sequence shown here is derived from an EMBL/GenBank/DDBJ whole genome shotgun (WGS) entry which is preliminary data.</text>
</comment>
<dbReference type="EMBL" id="CAUYUJ010017152">
    <property type="protein sequence ID" value="CAK0872251.1"/>
    <property type="molecule type" value="Genomic_DNA"/>
</dbReference>
<evidence type="ECO:0000313" key="1">
    <source>
        <dbReference type="EMBL" id="CAK0872251.1"/>
    </source>
</evidence>
<gene>
    <name evidence="1" type="ORF">PCOR1329_LOCUS57776</name>
</gene>
<feature type="non-terminal residue" evidence="1">
    <location>
        <position position="176"/>
    </location>
</feature>
<sequence>SEGRALRGCLELYERATARLRRAPPAGEGGAAQAGQWKPTVEDQATMKVARKLAHLYNEEARAALAQRWEEAAPGEAAEVGPAAHSADRVEDLLSRAKRWMLLSGDSGNASRVLVNLSELHVRRAEDGAKGEPSGLFTEGQYRFWLQAIECCEEAAALSGRAVGVREGAYAQLRAG</sequence>
<name>A0ABN9VHD9_9DINO</name>
<organism evidence="1 2">
    <name type="scientific">Prorocentrum cordatum</name>
    <dbReference type="NCBI Taxonomy" id="2364126"/>
    <lineage>
        <taxon>Eukaryota</taxon>
        <taxon>Sar</taxon>
        <taxon>Alveolata</taxon>
        <taxon>Dinophyceae</taxon>
        <taxon>Prorocentrales</taxon>
        <taxon>Prorocentraceae</taxon>
        <taxon>Prorocentrum</taxon>
    </lineage>
</organism>
<evidence type="ECO:0008006" key="3">
    <source>
        <dbReference type="Google" id="ProtNLM"/>
    </source>
</evidence>
<proteinExistence type="predicted"/>